<dbReference type="RefSeq" id="WP_238231357.1">
    <property type="nucleotide sequence ID" value="NZ_BPRA01000006.1"/>
</dbReference>
<reference evidence="3" key="1">
    <citation type="journal article" date="2021" name="Front. Microbiol.">
        <title>Comprehensive Comparative Genomics and Phenotyping of Methylobacterium Species.</title>
        <authorList>
            <person name="Alessa O."/>
            <person name="Ogura Y."/>
            <person name="Fujitani Y."/>
            <person name="Takami H."/>
            <person name="Hayashi T."/>
            <person name="Sahin N."/>
            <person name="Tani A."/>
        </authorList>
    </citation>
    <scope>NUCLEOTIDE SEQUENCE</scope>
    <source>
        <strain evidence="3">DSM 23674</strain>
    </source>
</reference>
<feature type="short sequence motif" description="HXTX 1" evidence="2">
    <location>
        <begin position="37"/>
        <end position="40"/>
    </location>
</feature>
<accession>A0ABQ4THW7</accession>
<keyword evidence="4" id="KW-1185">Reference proteome</keyword>
<dbReference type="EMBL" id="BPRA01000006">
    <property type="protein sequence ID" value="GJE54985.1"/>
    <property type="molecule type" value="Genomic_DNA"/>
</dbReference>
<dbReference type="NCBIfam" id="TIGR02258">
    <property type="entry name" value="2_5_ligase"/>
    <property type="match status" value="1"/>
</dbReference>
<gene>
    <name evidence="3" type="primary">ytlP</name>
    <name evidence="3" type="ORF">EKPJFOCH_1471</name>
</gene>
<evidence type="ECO:0000256" key="2">
    <source>
        <dbReference type="HAMAP-Rule" id="MF_01940"/>
    </source>
</evidence>
<comment type="catalytic activity">
    <reaction evidence="2">
        <text>a 3'-end 2',3'-cyclophospho-ribonucleotide-RNA + H2O = a 3'-end 2'-phospho-ribonucleotide-RNA + H(+)</text>
        <dbReference type="Rhea" id="RHEA:11828"/>
        <dbReference type="Rhea" id="RHEA-COMP:10464"/>
        <dbReference type="Rhea" id="RHEA-COMP:17353"/>
        <dbReference type="ChEBI" id="CHEBI:15377"/>
        <dbReference type="ChEBI" id="CHEBI:15378"/>
        <dbReference type="ChEBI" id="CHEBI:83064"/>
        <dbReference type="ChEBI" id="CHEBI:173113"/>
        <dbReference type="EC" id="3.1.4.58"/>
    </reaction>
</comment>
<evidence type="ECO:0000256" key="1">
    <source>
        <dbReference type="ARBA" id="ARBA00022801"/>
    </source>
</evidence>
<sequence length="183" mass="19746">MPRLFTGLEIPADVVDRLSAFCGGLPGARWVDEDDLHITLRFLGDVDIDTANAVHALLEEARPRAPIAIELDGLAIFGGTKPRAVYASVATNTELADLQAEHERIARHAGLDPEPRKFTPHVTLARLNRSTGAEAVAHYLTQTGIFSRVSFTARRAALFSARASRGGGPYVVETAYPFVLGEA</sequence>
<reference evidence="3" key="2">
    <citation type="submission" date="2021-08" db="EMBL/GenBank/DDBJ databases">
        <authorList>
            <person name="Tani A."/>
            <person name="Ola A."/>
            <person name="Ogura Y."/>
            <person name="Katsura K."/>
            <person name="Hayashi T."/>
        </authorList>
    </citation>
    <scope>NUCLEOTIDE SEQUENCE</scope>
    <source>
        <strain evidence="3">DSM 23674</strain>
    </source>
</reference>
<evidence type="ECO:0000313" key="4">
    <source>
        <dbReference type="Proteomes" id="UP001055101"/>
    </source>
</evidence>
<dbReference type="HAMAP" id="MF_01940">
    <property type="entry name" value="RNA_CPDase"/>
    <property type="match status" value="1"/>
</dbReference>
<name>A0ABQ4THW7_9HYPH</name>
<feature type="active site" description="Proton donor" evidence="2">
    <location>
        <position position="37"/>
    </location>
</feature>
<protein>
    <recommendedName>
        <fullName evidence="2">RNA 2',3'-cyclic phosphodiesterase</fullName>
        <shortName evidence="2">RNA 2',3'-CPDase</shortName>
        <ecNumber evidence="2">3.1.4.58</ecNumber>
    </recommendedName>
</protein>
<comment type="function">
    <text evidence="2">Hydrolyzes RNA 2',3'-cyclic phosphodiester to an RNA 2'-phosphomonoester.</text>
</comment>
<dbReference type="PANTHER" id="PTHR35561:SF1">
    <property type="entry name" value="RNA 2',3'-CYCLIC PHOSPHODIESTERASE"/>
    <property type="match status" value="1"/>
</dbReference>
<comment type="similarity">
    <text evidence="2">Belongs to the 2H phosphoesterase superfamily. ThpR family.</text>
</comment>
<dbReference type="PANTHER" id="PTHR35561">
    <property type="entry name" value="RNA 2',3'-CYCLIC PHOSPHODIESTERASE"/>
    <property type="match status" value="1"/>
</dbReference>
<feature type="short sequence motif" description="HXTX 2" evidence="2">
    <location>
        <begin position="121"/>
        <end position="124"/>
    </location>
</feature>
<keyword evidence="1 2" id="KW-0378">Hydrolase</keyword>
<dbReference type="InterPro" id="IPR009097">
    <property type="entry name" value="Cyclic_Pdiesterase"/>
</dbReference>
<organism evidence="3 4">
    <name type="scientific">Methylobacterium thuringiense</name>
    <dbReference type="NCBI Taxonomy" id="1003091"/>
    <lineage>
        <taxon>Bacteria</taxon>
        <taxon>Pseudomonadati</taxon>
        <taxon>Pseudomonadota</taxon>
        <taxon>Alphaproteobacteria</taxon>
        <taxon>Hyphomicrobiales</taxon>
        <taxon>Methylobacteriaceae</taxon>
        <taxon>Methylobacterium</taxon>
    </lineage>
</organism>
<comment type="caution">
    <text evidence="3">The sequence shown here is derived from an EMBL/GenBank/DDBJ whole genome shotgun (WGS) entry which is preliminary data.</text>
</comment>
<dbReference type="Gene3D" id="3.90.1140.10">
    <property type="entry name" value="Cyclic phosphodiesterase"/>
    <property type="match status" value="1"/>
</dbReference>
<evidence type="ECO:0000313" key="3">
    <source>
        <dbReference type="EMBL" id="GJE54985.1"/>
    </source>
</evidence>
<dbReference type="InterPro" id="IPR004175">
    <property type="entry name" value="RNA_CPDase"/>
</dbReference>
<dbReference type="Pfam" id="PF13563">
    <property type="entry name" value="2_5_RNA_ligase2"/>
    <property type="match status" value="1"/>
</dbReference>
<dbReference type="EC" id="3.1.4.58" evidence="2"/>
<dbReference type="SUPFAM" id="SSF55144">
    <property type="entry name" value="LigT-like"/>
    <property type="match status" value="1"/>
</dbReference>
<proteinExistence type="inferred from homology"/>
<dbReference type="Proteomes" id="UP001055101">
    <property type="component" value="Unassembled WGS sequence"/>
</dbReference>
<feature type="active site" description="Proton acceptor" evidence="2">
    <location>
        <position position="121"/>
    </location>
</feature>